<organism evidence="5 6">
    <name type="scientific">Centaurea solstitialis</name>
    <name type="common">yellow star-thistle</name>
    <dbReference type="NCBI Taxonomy" id="347529"/>
    <lineage>
        <taxon>Eukaryota</taxon>
        <taxon>Viridiplantae</taxon>
        <taxon>Streptophyta</taxon>
        <taxon>Embryophyta</taxon>
        <taxon>Tracheophyta</taxon>
        <taxon>Spermatophyta</taxon>
        <taxon>Magnoliopsida</taxon>
        <taxon>eudicotyledons</taxon>
        <taxon>Gunneridae</taxon>
        <taxon>Pentapetalae</taxon>
        <taxon>asterids</taxon>
        <taxon>campanulids</taxon>
        <taxon>Asterales</taxon>
        <taxon>Asteraceae</taxon>
        <taxon>Carduoideae</taxon>
        <taxon>Cardueae</taxon>
        <taxon>Centaureinae</taxon>
        <taxon>Centaurea</taxon>
    </lineage>
</organism>
<evidence type="ECO:0000313" key="6">
    <source>
        <dbReference type="Proteomes" id="UP001172457"/>
    </source>
</evidence>
<feature type="region of interest" description="Disordered" evidence="4">
    <location>
        <begin position="37"/>
        <end position="61"/>
    </location>
</feature>
<feature type="short sequence motif" description="VHIID" evidence="3">
    <location>
        <begin position="219"/>
        <end position="223"/>
    </location>
</feature>
<feature type="region of interest" description="SAW" evidence="3">
    <location>
        <begin position="400"/>
        <end position="476"/>
    </location>
</feature>
<keyword evidence="1" id="KW-0805">Transcription regulation</keyword>
<evidence type="ECO:0000313" key="5">
    <source>
        <dbReference type="EMBL" id="KAJ9554988.1"/>
    </source>
</evidence>
<gene>
    <name evidence="5" type="ORF">OSB04_009602</name>
</gene>
<dbReference type="PANTHER" id="PTHR31636">
    <property type="entry name" value="OSJNBA0084A10.13 PROTEIN-RELATED"/>
    <property type="match status" value="1"/>
</dbReference>
<proteinExistence type="inferred from homology"/>
<dbReference type="Proteomes" id="UP001172457">
    <property type="component" value="Chromosome 3"/>
</dbReference>
<dbReference type="InterPro" id="IPR005202">
    <property type="entry name" value="TF_GRAS"/>
</dbReference>
<name>A0AA38TDG4_9ASTR</name>
<dbReference type="Pfam" id="PF03514">
    <property type="entry name" value="GRAS"/>
    <property type="match status" value="1"/>
</dbReference>
<evidence type="ECO:0000256" key="1">
    <source>
        <dbReference type="ARBA" id="ARBA00023015"/>
    </source>
</evidence>
<comment type="similarity">
    <text evidence="3">Belongs to the GRAS family.</text>
</comment>
<dbReference type="PROSITE" id="PS50985">
    <property type="entry name" value="GRAS"/>
    <property type="match status" value="1"/>
</dbReference>
<evidence type="ECO:0000256" key="4">
    <source>
        <dbReference type="SAM" id="MobiDB-lite"/>
    </source>
</evidence>
<feature type="region of interest" description="Leucine repeat II (LRII)" evidence="3">
    <location>
        <begin position="265"/>
        <end position="297"/>
    </location>
</feature>
<reference evidence="5" key="1">
    <citation type="submission" date="2023-03" db="EMBL/GenBank/DDBJ databases">
        <title>Chromosome-scale reference genome and RAD-based genetic map of yellow starthistle (Centaurea solstitialis) reveal putative structural variation and QTLs associated with invader traits.</title>
        <authorList>
            <person name="Reatini B."/>
            <person name="Cang F.A."/>
            <person name="Jiang Q."/>
            <person name="Mckibben M.T.W."/>
            <person name="Barker M.S."/>
            <person name="Rieseberg L.H."/>
            <person name="Dlugosch K.M."/>
        </authorList>
    </citation>
    <scope>NUCLEOTIDE SEQUENCE</scope>
    <source>
        <strain evidence="5">CAN-66</strain>
        <tissue evidence="5">Leaf</tissue>
    </source>
</reference>
<accession>A0AA38TDG4</accession>
<keyword evidence="2" id="KW-0804">Transcription</keyword>
<dbReference type="AlphaFoldDB" id="A0AA38TDG4"/>
<comment type="caution">
    <text evidence="3">Lacks conserved residue(s) required for the propagation of feature annotation.</text>
</comment>
<protein>
    <submittedName>
        <fullName evidence="5">Uncharacterized protein</fullName>
    </submittedName>
</protein>
<feature type="compositionally biased region" description="Polar residues" evidence="4">
    <location>
        <begin position="37"/>
        <end position="51"/>
    </location>
</feature>
<dbReference type="EMBL" id="JARYMX010000003">
    <property type="protein sequence ID" value="KAJ9554988.1"/>
    <property type="molecule type" value="Genomic_DNA"/>
</dbReference>
<keyword evidence="6" id="KW-1185">Reference proteome</keyword>
<comment type="caution">
    <text evidence="5">The sequence shown here is derived from an EMBL/GenBank/DDBJ whole genome shotgun (WGS) entry which is preliminary data.</text>
</comment>
<evidence type="ECO:0000256" key="2">
    <source>
        <dbReference type="ARBA" id="ARBA00023163"/>
    </source>
</evidence>
<sequence length="478" mass="53550">MSSSNQFHKLIVDSDNFYVDFASPAFQVFLNNSNTHLKDSPITSTSRNSNGEKIVDGSENPDHKLSTNARIRLACQRFVESCSSKTTDQVSVSGLSEDEAKDIELLHTLLASVEKTGQGQFDCATKLVKLCSKTATTEGNPVERLVYYFSRALCEKINRETGRVVCDGLGRMQMFDLQEASTSVEASVFAFHQRVPMMQACQFTAIHTIIANVRQARKIHVIDLQIRDGKIYTVLLKALASRGEPRIEHVKITAIGTRAESRLQDTGNRLAEFAESNKIPFSFNIVMITDVLDFNLDLLEIDDDETVAIYSSCFLSSLIATPNHLEYLMRVIRRINPCVTVIAEIEANHTSPVFVNRFTEALFFYGALFDCMSYCLANDDRNRKVSESVLYGQSIRNIVAAEGDERTVRHIGVDVWRAFYARFGMLEIELSDVSLCEAKVLIGKFDCGNYCSLRADGGCLLVDWKDVPILSISAWKFL</sequence>
<evidence type="ECO:0000256" key="3">
    <source>
        <dbReference type="PROSITE-ProRule" id="PRU01191"/>
    </source>
</evidence>